<keyword evidence="3" id="KW-1185">Reference proteome</keyword>
<comment type="caution">
    <text evidence="2">The sequence shown here is derived from an EMBL/GenBank/DDBJ whole genome shotgun (WGS) entry which is preliminary data.</text>
</comment>
<dbReference type="OrthoDB" id="6264237at2759"/>
<evidence type="ECO:0000313" key="3">
    <source>
        <dbReference type="Proteomes" id="UP000728185"/>
    </source>
</evidence>
<feature type="compositionally biased region" description="Polar residues" evidence="1">
    <location>
        <begin position="141"/>
        <end position="150"/>
    </location>
</feature>
<accession>A0A8E0S0T4</accession>
<name>A0A8E0S0T4_9TREM</name>
<feature type="non-terminal residue" evidence="2">
    <location>
        <position position="1"/>
    </location>
</feature>
<feature type="region of interest" description="Disordered" evidence="1">
    <location>
        <begin position="102"/>
        <end position="150"/>
    </location>
</feature>
<organism evidence="2 3">
    <name type="scientific">Fasciolopsis buskii</name>
    <dbReference type="NCBI Taxonomy" id="27845"/>
    <lineage>
        <taxon>Eukaryota</taxon>
        <taxon>Metazoa</taxon>
        <taxon>Spiralia</taxon>
        <taxon>Lophotrochozoa</taxon>
        <taxon>Platyhelminthes</taxon>
        <taxon>Trematoda</taxon>
        <taxon>Digenea</taxon>
        <taxon>Plagiorchiida</taxon>
        <taxon>Echinostomata</taxon>
        <taxon>Echinostomatoidea</taxon>
        <taxon>Fasciolidae</taxon>
        <taxon>Fasciolopsis</taxon>
    </lineage>
</organism>
<protein>
    <submittedName>
        <fullName evidence="2">Uncharacterized protein</fullName>
    </submittedName>
</protein>
<dbReference type="Proteomes" id="UP000728185">
    <property type="component" value="Unassembled WGS sequence"/>
</dbReference>
<feature type="compositionally biased region" description="Polar residues" evidence="1">
    <location>
        <begin position="102"/>
        <end position="118"/>
    </location>
</feature>
<dbReference type="EMBL" id="LUCM01001916">
    <property type="protein sequence ID" value="KAA0198134.1"/>
    <property type="molecule type" value="Genomic_DNA"/>
</dbReference>
<proteinExistence type="predicted"/>
<gene>
    <name evidence="2" type="ORF">FBUS_06151</name>
</gene>
<dbReference type="AlphaFoldDB" id="A0A8E0S0T4"/>
<reference evidence="2" key="1">
    <citation type="submission" date="2019-05" db="EMBL/GenBank/DDBJ databases">
        <title>Annotation for the trematode Fasciolopsis buski.</title>
        <authorList>
            <person name="Choi Y.-J."/>
        </authorList>
    </citation>
    <scope>NUCLEOTIDE SEQUENCE</scope>
    <source>
        <strain evidence="2">HT</strain>
        <tissue evidence="2">Whole worm</tissue>
    </source>
</reference>
<feature type="region of interest" description="Disordered" evidence="1">
    <location>
        <begin position="73"/>
        <end position="92"/>
    </location>
</feature>
<evidence type="ECO:0000256" key="1">
    <source>
        <dbReference type="SAM" id="MobiDB-lite"/>
    </source>
</evidence>
<evidence type="ECO:0000313" key="2">
    <source>
        <dbReference type="EMBL" id="KAA0198134.1"/>
    </source>
</evidence>
<sequence>LLGPKRKNTQVSFNLDQNQCVEFSNSDKPAIPAKRIQGYISSTGAAPGEGTQLSRPIPTRSARVRDLHPLGWASRFPARFPGTGQGQNSWPRMNLTQSIDLVGKSSTSPTRSSGMTKSPPTPTRAGCRDEQSPGRAGLVSQPASLRTLSPHKSQTYQNSLYQNGRESQLFSDVEFYGSAPRTSFDQPPFRQEIQHHLPVDMFHRIP</sequence>